<feature type="compositionally biased region" description="Low complexity" evidence="1">
    <location>
        <begin position="34"/>
        <end position="58"/>
    </location>
</feature>
<evidence type="ECO:0008006" key="5">
    <source>
        <dbReference type="Google" id="ProtNLM"/>
    </source>
</evidence>
<keyword evidence="2" id="KW-0732">Signal</keyword>
<comment type="caution">
    <text evidence="3">The sequence shown here is derived from an EMBL/GenBank/DDBJ whole genome shotgun (WGS) entry which is preliminary data.</text>
</comment>
<dbReference type="Proteomes" id="UP000318416">
    <property type="component" value="Unassembled WGS sequence"/>
</dbReference>
<feature type="chain" id="PRO_5022229186" description="Carboxypeptidase family protein" evidence="2">
    <location>
        <begin position="22"/>
        <end position="137"/>
    </location>
</feature>
<dbReference type="RefSeq" id="WP_145794158.1">
    <property type="nucleotide sequence ID" value="NZ_BAAABR010000060.1"/>
</dbReference>
<feature type="region of interest" description="Disordered" evidence="1">
    <location>
        <begin position="27"/>
        <end position="67"/>
    </location>
</feature>
<proteinExistence type="predicted"/>
<evidence type="ECO:0000256" key="1">
    <source>
        <dbReference type="SAM" id="MobiDB-lite"/>
    </source>
</evidence>
<sequence>MSPVHRGVCGASAVICSLVLAACGGPAGHGGPAPSGTPSAPPGVVRGQVVRPPGGDPRSGNVGGSGTAVPVNGDYIEASDDRAQVVATAVTAIGGSFELVLAPGAYRITEGICGVSRKVEVRSRVVTPLVLSIPNAC</sequence>
<gene>
    <name evidence="3" type="ORF">FB465_5161</name>
</gene>
<organism evidence="3 4">
    <name type="scientific">Kitasatospora atroaurantiaca</name>
    <dbReference type="NCBI Taxonomy" id="285545"/>
    <lineage>
        <taxon>Bacteria</taxon>
        <taxon>Bacillati</taxon>
        <taxon>Actinomycetota</taxon>
        <taxon>Actinomycetes</taxon>
        <taxon>Kitasatosporales</taxon>
        <taxon>Streptomycetaceae</taxon>
        <taxon>Kitasatospora</taxon>
    </lineage>
</organism>
<dbReference type="AlphaFoldDB" id="A0A561EWN2"/>
<name>A0A561EWN2_9ACTN</name>
<accession>A0A561EWN2</accession>
<evidence type="ECO:0000313" key="3">
    <source>
        <dbReference type="EMBL" id="TWE20019.1"/>
    </source>
</evidence>
<evidence type="ECO:0000256" key="2">
    <source>
        <dbReference type="SAM" id="SignalP"/>
    </source>
</evidence>
<protein>
    <recommendedName>
        <fullName evidence="5">Carboxypeptidase family protein</fullName>
    </recommendedName>
</protein>
<feature type="signal peptide" evidence="2">
    <location>
        <begin position="1"/>
        <end position="21"/>
    </location>
</feature>
<evidence type="ECO:0000313" key="4">
    <source>
        <dbReference type="Proteomes" id="UP000318416"/>
    </source>
</evidence>
<dbReference type="PROSITE" id="PS51257">
    <property type="entry name" value="PROKAR_LIPOPROTEIN"/>
    <property type="match status" value="1"/>
</dbReference>
<dbReference type="EMBL" id="VIVR01000001">
    <property type="protein sequence ID" value="TWE20019.1"/>
    <property type="molecule type" value="Genomic_DNA"/>
</dbReference>
<keyword evidence="4" id="KW-1185">Reference proteome</keyword>
<reference evidence="3 4" key="1">
    <citation type="submission" date="2019-06" db="EMBL/GenBank/DDBJ databases">
        <title>Sequencing the genomes of 1000 actinobacteria strains.</title>
        <authorList>
            <person name="Klenk H.-P."/>
        </authorList>
    </citation>
    <scope>NUCLEOTIDE SEQUENCE [LARGE SCALE GENOMIC DNA]</scope>
    <source>
        <strain evidence="3 4">DSM 41649</strain>
    </source>
</reference>